<reference evidence="8 9" key="1">
    <citation type="submission" date="2023-08" db="EMBL/GenBank/DDBJ databases">
        <title>A Necator americanus chromosomal reference genome.</title>
        <authorList>
            <person name="Ilik V."/>
            <person name="Petrzelkova K.J."/>
            <person name="Pardy F."/>
            <person name="Fuh T."/>
            <person name="Niatou-Singa F.S."/>
            <person name="Gouil Q."/>
            <person name="Baker L."/>
            <person name="Ritchie M.E."/>
            <person name="Jex A.R."/>
            <person name="Gazzola D."/>
            <person name="Li H."/>
            <person name="Toshio Fujiwara R."/>
            <person name="Zhan B."/>
            <person name="Aroian R.V."/>
            <person name="Pafco B."/>
            <person name="Schwarz E.M."/>
        </authorList>
    </citation>
    <scope>NUCLEOTIDE SEQUENCE [LARGE SCALE GENOMIC DNA]</scope>
    <source>
        <strain evidence="8 9">Aroian</strain>
        <tissue evidence="8">Whole animal</tissue>
    </source>
</reference>
<dbReference type="SUPFAM" id="SSF55550">
    <property type="entry name" value="SH2 domain"/>
    <property type="match status" value="1"/>
</dbReference>
<accession>A0ABR1DVY7</accession>
<evidence type="ECO:0000313" key="8">
    <source>
        <dbReference type="EMBL" id="KAK6754577.1"/>
    </source>
</evidence>
<dbReference type="Pfam" id="PF00017">
    <property type="entry name" value="SH2"/>
    <property type="match status" value="1"/>
</dbReference>
<evidence type="ECO:0000259" key="6">
    <source>
        <dbReference type="PROSITE" id="PS50200"/>
    </source>
</evidence>
<dbReference type="CDD" id="cd00173">
    <property type="entry name" value="SH2"/>
    <property type="match status" value="1"/>
</dbReference>
<feature type="region of interest" description="Disordered" evidence="4">
    <location>
        <begin position="993"/>
        <end position="1018"/>
    </location>
</feature>
<feature type="compositionally biased region" description="Polar residues" evidence="4">
    <location>
        <begin position="678"/>
        <end position="692"/>
    </location>
</feature>
<gene>
    <name evidence="8" type="primary">Necator_chrV.g18313</name>
    <name evidence="8" type="ORF">RB195_013522</name>
</gene>
<feature type="region of interest" description="Disordered" evidence="4">
    <location>
        <begin position="820"/>
        <end position="849"/>
    </location>
</feature>
<feature type="compositionally biased region" description="Polar residues" evidence="4">
    <location>
        <begin position="483"/>
        <end position="501"/>
    </location>
</feature>
<dbReference type="SMART" id="SM00167">
    <property type="entry name" value="VPS9"/>
    <property type="match status" value="1"/>
</dbReference>
<dbReference type="InterPro" id="IPR036860">
    <property type="entry name" value="SH2_dom_sf"/>
</dbReference>
<dbReference type="InterPro" id="IPR000980">
    <property type="entry name" value="SH2"/>
</dbReference>
<feature type="region of interest" description="Disordered" evidence="4">
    <location>
        <begin position="200"/>
        <end position="230"/>
    </location>
</feature>
<dbReference type="PROSITE" id="PS50001">
    <property type="entry name" value="SH2"/>
    <property type="match status" value="1"/>
</dbReference>
<evidence type="ECO:0000256" key="2">
    <source>
        <dbReference type="ARBA" id="ARBA00022468"/>
    </source>
</evidence>
<evidence type="ECO:0000256" key="1">
    <source>
        <dbReference type="ARBA" id="ARBA00006919"/>
    </source>
</evidence>
<dbReference type="InterPro" id="IPR045046">
    <property type="entry name" value="Vps9-like"/>
</dbReference>
<dbReference type="PROSITE" id="PS51205">
    <property type="entry name" value="VPS9"/>
    <property type="match status" value="1"/>
</dbReference>
<dbReference type="Gene3D" id="1.20.1050.80">
    <property type="entry name" value="VPS9 domain"/>
    <property type="match status" value="1"/>
</dbReference>
<proteinExistence type="inferred from homology"/>
<dbReference type="Proteomes" id="UP001303046">
    <property type="component" value="Unassembled WGS sequence"/>
</dbReference>
<feature type="region of interest" description="Disordered" evidence="4">
    <location>
        <begin position="664"/>
        <end position="697"/>
    </location>
</feature>
<dbReference type="SUPFAM" id="SSF109993">
    <property type="entry name" value="VPS9 domain"/>
    <property type="match status" value="1"/>
</dbReference>
<dbReference type="InterPro" id="IPR037191">
    <property type="entry name" value="VPS9_dom_sf"/>
</dbReference>
<evidence type="ECO:0000259" key="5">
    <source>
        <dbReference type="PROSITE" id="PS50001"/>
    </source>
</evidence>
<dbReference type="Gene3D" id="3.30.505.10">
    <property type="entry name" value="SH2 domain"/>
    <property type="match status" value="1"/>
</dbReference>
<feature type="domain" description="Ras-associating" evidence="6">
    <location>
        <begin position="1438"/>
        <end position="1503"/>
    </location>
</feature>
<feature type="compositionally biased region" description="Basic and acidic residues" evidence="4">
    <location>
        <begin position="114"/>
        <end position="129"/>
    </location>
</feature>
<evidence type="ECO:0000259" key="7">
    <source>
        <dbReference type="PROSITE" id="PS51205"/>
    </source>
</evidence>
<dbReference type="Pfam" id="PF02204">
    <property type="entry name" value="VPS9"/>
    <property type="match status" value="1"/>
</dbReference>
<dbReference type="Pfam" id="PF23268">
    <property type="entry name" value="RIN1"/>
    <property type="match status" value="1"/>
</dbReference>
<dbReference type="InterPro" id="IPR003123">
    <property type="entry name" value="VPS9"/>
</dbReference>
<protein>
    <recommendedName>
        <fullName evidence="10">Protein sprint</fullName>
    </recommendedName>
</protein>
<dbReference type="InterPro" id="IPR000159">
    <property type="entry name" value="RA_dom"/>
</dbReference>
<keyword evidence="3" id="KW-0727">SH2 domain</keyword>
<feature type="region of interest" description="Disordered" evidence="4">
    <location>
        <begin position="774"/>
        <end position="804"/>
    </location>
</feature>
<dbReference type="EMBL" id="JAVFWL010000005">
    <property type="protein sequence ID" value="KAK6754577.1"/>
    <property type="molecule type" value="Genomic_DNA"/>
</dbReference>
<feature type="compositionally biased region" description="Polar residues" evidence="4">
    <location>
        <begin position="376"/>
        <end position="388"/>
    </location>
</feature>
<comment type="similarity">
    <text evidence="1">Belongs to the RIN (Ras interaction/interference) family.</text>
</comment>
<feature type="compositionally biased region" description="Polar residues" evidence="4">
    <location>
        <begin position="399"/>
        <end position="415"/>
    </location>
</feature>
<dbReference type="PANTHER" id="PTHR23101:SF104">
    <property type="entry name" value="PROTEIN SPRINT"/>
    <property type="match status" value="1"/>
</dbReference>
<dbReference type="CDD" id="cd01776">
    <property type="entry name" value="RA_Rin"/>
    <property type="match status" value="1"/>
</dbReference>
<feature type="compositionally biased region" description="Basic and acidic residues" evidence="4">
    <location>
        <begin position="836"/>
        <end position="849"/>
    </location>
</feature>
<dbReference type="PROSITE" id="PS50200">
    <property type="entry name" value="RA"/>
    <property type="match status" value="1"/>
</dbReference>
<evidence type="ECO:0000256" key="3">
    <source>
        <dbReference type="PROSITE-ProRule" id="PRU00191"/>
    </source>
</evidence>
<dbReference type="PANTHER" id="PTHR23101">
    <property type="entry name" value="RAB GDP/GTP EXCHANGE FACTOR"/>
    <property type="match status" value="1"/>
</dbReference>
<name>A0ABR1DVY7_NECAM</name>
<organism evidence="8 9">
    <name type="scientific">Necator americanus</name>
    <name type="common">Human hookworm</name>
    <dbReference type="NCBI Taxonomy" id="51031"/>
    <lineage>
        <taxon>Eukaryota</taxon>
        <taxon>Metazoa</taxon>
        <taxon>Ecdysozoa</taxon>
        <taxon>Nematoda</taxon>
        <taxon>Chromadorea</taxon>
        <taxon>Rhabditida</taxon>
        <taxon>Rhabditina</taxon>
        <taxon>Rhabditomorpha</taxon>
        <taxon>Strongyloidea</taxon>
        <taxon>Ancylostomatidae</taxon>
        <taxon>Bunostominae</taxon>
        <taxon>Necator</taxon>
    </lineage>
</organism>
<feature type="region of interest" description="Disordered" evidence="4">
    <location>
        <begin position="609"/>
        <end position="649"/>
    </location>
</feature>
<sequence length="1516" mass="167956">MSIVHESAGPLLAPEMVDNPSSQSSTLEDVPAITAVPVPKPRTIKSSAKVSLKPVPPTRKPLASSFVNVRNAPLDRDPVDVIVDVNNGLWRNVRIEDMDVALINGDPSTAQKTVSDEKKQRQKEKKSGYENECENDSISVQMEDITSDEATQPHKAYASKSYESDETASNLGENMMIKGPEWVVPQEYSSSPIVKELAESCEERPRPPSLSNYAGTLKMPSPTVRSTPRQEKKASLLEQIVRSHPIWYLQHIGRPTATHLLRQMEPGNFIVRASSKAGCMAISVRLSDDHEMHTDHYIIEYGTRGSVIRLESSPFWFRSLPLLIEHYCLHSEELQVRLRLPRAVLACKTTKELQSVALMGQDFWTSETAFVRPTSRAPQMNSQSTSFMNLDDCLPKTRPSMQSPPSYATTITKSSQSKKRPSSGRAVDFSGFSTTLGNTDVHTETTDTQSDVSTNSPPMKHDRTDATPVVSDHISRSERRSQSVRTKSVNPPSTGGASSTGRKSFLKSLFFGGGSNSSQNRRAPINQLAQCQYFVPLEKEAIRSSKSAFEIGSPLNKSRPNDWLKKHDNAMSTFKPSYEEVVLSARVCPLPMRRERSDLCPSSVMRLAKHTERSPGPTCAMSIGLRSNHEPTKRQPLRPPDTARDPTVISNCIDELRRRRLQSTTDMLNPGAEKPRSPSASPQVSMRQRNNFGGNGREVLDSVSAKIHVPRRDHRMSVPNLSPEPSSAVVQSAKALREKLGRNGDGELSTINEGLITPVIRRKQFNQQTAMTCNVNGAPSERNSQNSGHLKNVNNGNTRNGPTSLVTRGREALEALFVQQQQKSSELSNGGLGRRFNSERVRSGRESELAWRRANHNSPEKKPGVVAEAASKRGSCFFSNQPSSSWSAINSELKNKQKIAKVRPTLQTRVATSKMTADVVNGGISKNSEYAQLSDFSSLEVPKPDFKRDEDNVSVAGTIFNEPWDSNVWENLLDLASHGDEGLSPSARQLAETIHEEDSDSDRTPGGSTQMHESDDELDEEMWASMTASARRTLPSDRVTCKAWENDDTVSNYGTLDSLVDHSFSGTLRKTERRAQTPPHSMHSLPRAISRFSQQVGSLDDLPLSLPALSPNLNAERKSSQAESSTALQSYVERLAEDESTVFGATLKRFIECTVQSEEADPSVVVRNVRQFINGIKNYLVKHGEGDLHALIDQESAHLNANQILNIDAILEAVLHKLLLKRVKPHLYHVMVKENSRVGGLQALSANISYVRTLSLSDLGFSNADQMVNPSPSIMEQIKICLRKMQHHYSPLKKLENLLRAINIVMSAQSNGDDKPSSQKTMAADDLVRWLVYILARTSTVGCEVEAWYMWELLPQQMITKGDAAYYLTALFSAIHILKSIDAIKKLAEKDEDMMNSVDLSRQMCSPTSSSASDAFVRVAIPDEIAGCIRYATFPGVPQMTTGKLCRVIAHQQGITNPEDHGLYLIVNGFESCLLPHECPDAIRDNLRSTGKPHLFAYKRHDAKIGWPRQVMSTPG</sequence>
<dbReference type="SMART" id="SM00252">
    <property type="entry name" value="SH2"/>
    <property type="match status" value="1"/>
</dbReference>
<feature type="domain" description="SH2" evidence="5">
    <location>
        <begin position="247"/>
        <end position="342"/>
    </location>
</feature>
<feature type="region of interest" description="Disordered" evidence="4">
    <location>
        <begin position="374"/>
        <end position="501"/>
    </location>
</feature>
<feature type="domain" description="VPS9" evidence="7">
    <location>
        <begin position="1238"/>
        <end position="1387"/>
    </location>
</feature>
<evidence type="ECO:0000256" key="4">
    <source>
        <dbReference type="SAM" id="MobiDB-lite"/>
    </source>
</evidence>
<evidence type="ECO:0000313" key="9">
    <source>
        <dbReference type="Proteomes" id="UP001303046"/>
    </source>
</evidence>
<evidence type="ECO:0008006" key="10">
    <source>
        <dbReference type="Google" id="ProtNLM"/>
    </source>
</evidence>
<keyword evidence="2" id="KW-0343">GTPase activation</keyword>
<comment type="caution">
    <text evidence="8">The sequence shown here is derived from an EMBL/GenBank/DDBJ whole genome shotgun (WGS) entry which is preliminary data.</text>
</comment>
<feature type="compositionally biased region" description="Polar residues" evidence="4">
    <location>
        <begin position="431"/>
        <end position="457"/>
    </location>
</feature>
<keyword evidence="9" id="KW-1185">Reference proteome</keyword>
<feature type="region of interest" description="Disordered" evidence="4">
    <location>
        <begin position="1"/>
        <end position="32"/>
    </location>
</feature>
<feature type="region of interest" description="Disordered" evidence="4">
    <location>
        <begin position="106"/>
        <end position="138"/>
    </location>
</feature>